<dbReference type="Proteomes" id="UP000177583">
    <property type="component" value="Unassembled WGS sequence"/>
</dbReference>
<dbReference type="PANTHER" id="PTHR37804:SF1">
    <property type="entry name" value="CDAA REGULATORY PROTEIN CDAR"/>
    <property type="match status" value="1"/>
</dbReference>
<dbReference type="InterPro" id="IPR053154">
    <property type="entry name" value="c-di-AMP_regulator"/>
</dbReference>
<accession>A0A1F6GVM7</accession>
<dbReference type="PANTHER" id="PTHR37804">
    <property type="entry name" value="CDAA REGULATORY PROTEIN CDAR"/>
    <property type="match status" value="1"/>
</dbReference>
<proteinExistence type="predicted"/>
<comment type="caution">
    <text evidence="1">The sequence shown here is derived from an EMBL/GenBank/DDBJ whole genome shotgun (WGS) entry which is preliminary data.</text>
</comment>
<dbReference type="Pfam" id="PF07949">
    <property type="entry name" value="YbbR"/>
    <property type="match status" value="1"/>
</dbReference>
<dbReference type="CDD" id="cd20206">
    <property type="entry name" value="YbbR"/>
    <property type="match status" value="1"/>
</dbReference>
<dbReference type="InterPro" id="IPR012505">
    <property type="entry name" value="YbbR"/>
</dbReference>
<organism evidence="1 2">
    <name type="scientific">Candidatus Lambdaproteobacteria bacterium RIFOXYD2_FULL_56_26</name>
    <dbReference type="NCBI Taxonomy" id="1817773"/>
    <lineage>
        <taxon>Bacteria</taxon>
        <taxon>Pseudomonadati</taxon>
        <taxon>Pseudomonadota</taxon>
        <taxon>Candidatus Lambdaproteobacteria</taxon>
    </lineage>
</organism>
<dbReference type="Gene3D" id="2.170.120.30">
    <property type="match status" value="2"/>
</dbReference>
<protein>
    <recommendedName>
        <fullName evidence="3">YbbR-like domain-containing protein</fullName>
    </recommendedName>
</protein>
<gene>
    <name evidence="1" type="ORF">A2557_05130</name>
</gene>
<dbReference type="EMBL" id="MFNF01000024">
    <property type="protein sequence ID" value="OGH02142.1"/>
    <property type="molecule type" value="Genomic_DNA"/>
</dbReference>
<dbReference type="AlphaFoldDB" id="A0A1F6GVM7"/>
<evidence type="ECO:0008006" key="3">
    <source>
        <dbReference type="Google" id="ProtNLM"/>
    </source>
</evidence>
<evidence type="ECO:0000313" key="1">
    <source>
        <dbReference type="EMBL" id="OGH02142.1"/>
    </source>
</evidence>
<reference evidence="1 2" key="1">
    <citation type="journal article" date="2016" name="Nat. Commun.">
        <title>Thousands of microbial genomes shed light on interconnected biogeochemical processes in an aquifer system.</title>
        <authorList>
            <person name="Anantharaman K."/>
            <person name="Brown C.T."/>
            <person name="Hug L.A."/>
            <person name="Sharon I."/>
            <person name="Castelle C.J."/>
            <person name="Probst A.J."/>
            <person name="Thomas B.C."/>
            <person name="Singh A."/>
            <person name="Wilkins M.J."/>
            <person name="Karaoz U."/>
            <person name="Brodie E.L."/>
            <person name="Williams K.H."/>
            <person name="Hubbard S.S."/>
            <person name="Banfield J.F."/>
        </authorList>
    </citation>
    <scope>NUCLEOTIDE SEQUENCE [LARGE SCALE GENOMIC DNA]</scope>
</reference>
<evidence type="ECO:0000313" key="2">
    <source>
        <dbReference type="Proteomes" id="UP000177583"/>
    </source>
</evidence>
<dbReference type="Gene3D" id="2.170.120.40">
    <property type="entry name" value="YbbR-like domain"/>
    <property type="match status" value="1"/>
</dbReference>
<sequence>MNQVKKNLLLKVRNLSRSFGVLRIKNNFLQKALAFLLALFVWAVAPTPSKNGKTEIQFFVPITYINAPKDLEITSQPLQTVSISVEAVSTSLSQVHPSNFQAVVDLAGSVAGTKTYKIQDGNLKIPRGVKLVSVTPESVDLTFEEAMDKVLPIHPVLVGTPAKGFVVEKVAVLPEKIQVHGLASALKDLEQLETKALNIEGVDGEIEMYVQVNWPPGVKPVSANQDAFTARIQVGSEPTNRRFDLVPIGLVNQTYVTRFNPKSLHIVIRGPRSLVENMNPEDIQTFIDLKNFPPGTYKLKSPVVRLRPELSVQEIWPPIDLWVLNQKIYE</sequence>
<name>A0A1F6GVM7_9PROT</name>